<reference evidence="2 3" key="1">
    <citation type="journal article" date="2019" name="Nat. Microbiol.">
        <title>Wide diversity of methane and short-chain alkane metabolisms in uncultured archaea.</title>
        <authorList>
            <person name="Borrel G."/>
            <person name="Adam P.S."/>
            <person name="McKay L.J."/>
            <person name="Chen L.X."/>
            <person name="Sierra-Garcia I.N."/>
            <person name="Sieber C.M."/>
            <person name="Letourneur Q."/>
            <person name="Ghozlane A."/>
            <person name="Andersen G.L."/>
            <person name="Li W.J."/>
            <person name="Hallam S.J."/>
            <person name="Muyzer G."/>
            <person name="de Oliveira V.M."/>
            <person name="Inskeep W.P."/>
            <person name="Banfield J.F."/>
            <person name="Gribaldo S."/>
        </authorList>
    </citation>
    <scope>NUCLEOTIDE SEQUENCE [LARGE SCALE GENOMIC DNA]</scope>
    <source>
        <strain evidence="2">NM1a</strain>
    </source>
</reference>
<evidence type="ECO:0000259" key="1">
    <source>
        <dbReference type="Pfam" id="PF02915"/>
    </source>
</evidence>
<dbReference type="InterPro" id="IPR009078">
    <property type="entry name" value="Ferritin-like_SF"/>
</dbReference>
<dbReference type="Proteomes" id="UP000317158">
    <property type="component" value="Unassembled WGS sequence"/>
</dbReference>
<evidence type="ECO:0000313" key="2">
    <source>
        <dbReference type="EMBL" id="RZN64893.1"/>
    </source>
</evidence>
<dbReference type="EMBL" id="RXIF01000004">
    <property type="protein sequence ID" value="RZN64893.1"/>
    <property type="molecule type" value="Genomic_DNA"/>
</dbReference>
<dbReference type="PANTHER" id="PTHR33531:SF7">
    <property type="entry name" value="HYPOTHETICAL MEMBRANE PROTEIN, CONSERVED"/>
    <property type="match status" value="1"/>
</dbReference>
<dbReference type="AlphaFoldDB" id="A0A520KSJ4"/>
<gene>
    <name evidence="2" type="ORF">EF806_02265</name>
</gene>
<evidence type="ECO:0000313" key="3">
    <source>
        <dbReference type="Proteomes" id="UP000317158"/>
    </source>
</evidence>
<name>A0A520KSJ4_METT2</name>
<sequence length="163" mass="19086">MSKMNGLIKIREVIQAAIFIEENGFEFYKSIEKIIDNKNVKDVFSFLAGEENRHILAFKNIYEEMEDQEDTTIDDEDSSNYIKALADKNVFIKKNTTSELVKNIKTPFDAINLALNFERDSILFFNEIKSFVSHDNQNLIDKLIKEEHDHIVKLHKLEDQLKD</sequence>
<organism evidence="2 3">
    <name type="scientific">Methanoliparum thermophilum</name>
    <dbReference type="NCBI Taxonomy" id="2491083"/>
    <lineage>
        <taxon>Archaea</taxon>
        <taxon>Methanobacteriati</taxon>
        <taxon>Methanobacteriota</taxon>
        <taxon>Candidatus Methanoliparia</taxon>
        <taxon>Candidatus Methanoliparales</taxon>
        <taxon>Candidatus Methanoliparaceae</taxon>
        <taxon>Candidatus Methanoliparum</taxon>
    </lineage>
</organism>
<proteinExistence type="predicted"/>
<dbReference type="Pfam" id="PF02915">
    <property type="entry name" value="Rubrerythrin"/>
    <property type="match status" value="1"/>
</dbReference>
<dbReference type="CDD" id="cd01045">
    <property type="entry name" value="Ferritin_like_AB"/>
    <property type="match status" value="1"/>
</dbReference>
<comment type="caution">
    <text evidence="2">The sequence shown here is derived from an EMBL/GenBank/DDBJ whole genome shotgun (WGS) entry which is preliminary data.</text>
</comment>
<dbReference type="PANTHER" id="PTHR33531">
    <property type="entry name" value="RUBRERYTHRIN SUBFAMILY"/>
    <property type="match status" value="1"/>
</dbReference>
<dbReference type="InterPro" id="IPR003251">
    <property type="entry name" value="Rr_diiron-bd_dom"/>
</dbReference>
<feature type="domain" description="Rubrerythrin diiron-binding" evidence="1">
    <location>
        <begin position="12"/>
        <end position="157"/>
    </location>
</feature>
<accession>A0A520KSJ4</accession>
<dbReference type="InterPro" id="IPR012347">
    <property type="entry name" value="Ferritin-like"/>
</dbReference>
<dbReference type="GO" id="GO:0016491">
    <property type="term" value="F:oxidoreductase activity"/>
    <property type="evidence" value="ECO:0007669"/>
    <property type="project" value="InterPro"/>
</dbReference>
<dbReference type="SUPFAM" id="SSF47240">
    <property type="entry name" value="Ferritin-like"/>
    <property type="match status" value="1"/>
</dbReference>
<dbReference type="Gene3D" id="1.20.1260.10">
    <property type="match status" value="1"/>
</dbReference>
<protein>
    <recommendedName>
        <fullName evidence="1">Rubrerythrin diiron-binding domain-containing protein</fullName>
    </recommendedName>
</protein>
<dbReference type="GO" id="GO:0046872">
    <property type="term" value="F:metal ion binding"/>
    <property type="evidence" value="ECO:0007669"/>
    <property type="project" value="InterPro"/>
</dbReference>